<dbReference type="InterPro" id="IPR050275">
    <property type="entry name" value="PGM_Phosphatase"/>
</dbReference>
<dbReference type="Proteomes" id="UP000533306">
    <property type="component" value="Unassembled WGS sequence"/>
</dbReference>
<feature type="active site" description="Proton donor/acceptor" evidence="1">
    <location>
        <position position="90"/>
    </location>
</feature>
<dbReference type="PIRSF" id="PIRSF000709">
    <property type="entry name" value="6PFK_2-Ptase"/>
    <property type="match status" value="1"/>
</dbReference>
<dbReference type="EC" id="5.4.2.12" evidence="3"/>
<dbReference type="SUPFAM" id="SSF53254">
    <property type="entry name" value="Phosphoglycerate mutase-like"/>
    <property type="match status" value="1"/>
</dbReference>
<feature type="active site" description="Tele-phosphohistidine intermediate" evidence="1">
    <location>
        <position position="10"/>
    </location>
</feature>
<dbReference type="SMART" id="SM00855">
    <property type="entry name" value="PGAM"/>
    <property type="match status" value="1"/>
</dbReference>
<dbReference type="InterPro" id="IPR001345">
    <property type="entry name" value="PG/BPGM_mutase_AS"/>
</dbReference>
<dbReference type="EMBL" id="JACHEU010000001">
    <property type="protein sequence ID" value="MBB6012187.1"/>
    <property type="molecule type" value="Genomic_DNA"/>
</dbReference>
<reference evidence="3 4" key="1">
    <citation type="submission" date="2020-08" db="EMBL/GenBank/DDBJ databases">
        <title>Genomic Encyclopedia of Type Strains, Phase IV (KMG-IV): sequencing the most valuable type-strain genomes for metagenomic binning, comparative biology and taxonomic classification.</title>
        <authorList>
            <person name="Goeker M."/>
        </authorList>
    </citation>
    <scope>NUCLEOTIDE SEQUENCE [LARGE SCALE GENOMIC DNA]</scope>
    <source>
        <strain evidence="3 4">DSM 11099</strain>
    </source>
</reference>
<dbReference type="PROSITE" id="PS00175">
    <property type="entry name" value="PG_MUTASE"/>
    <property type="match status" value="1"/>
</dbReference>
<evidence type="ECO:0000256" key="1">
    <source>
        <dbReference type="PIRSR" id="PIRSR613078-1"/>
    </source>
</evidence>
<dbReference type="InterPro" id="IPR013078">
    <property type="entry name" value="His_Pase_superF_clade-1"/>
</dbReference>
<comment type="caution">
    <text evidence="3">The sequence shown here is derived from an EMBL/GenBank/DDBJ whole genome shotgun (WGS) entry which is preliminary data.</text>
</comment>
<feature type="binding site" evidence="2">
    <location>
        <begin position="9"/>
        <end position="16"/>
    </location>
    <ligand>
        <name>substrate</name>
    </ligand>
</feature>
<evidence type="ECO:0000256" key="2">
    <source>
        <dbReference type="PIRSR" id="PIRSR613078-2"/>
    </source>
</evidence>
<dbReference type="PANTHER" id="PTHR48100:SF59">
    <property type="entry name" value="ADENOSYLCOBALAMIN_ALPHA-RIBAZOLE PHOSPHATASE"/>
    <property type="match status" value="1"/>
</dbReference>
<dbReference type="CDD" id="cd07067">
    <property type="entry name" value="HP_PGM_like"/>
    <property type="match status" value="1"/>
</dbReference>
<accession>A0A7W9S139</accession>
<dbReference type="GO" id="GO:0016791">
    <property type="term" value="F:phosphatase activity"/>
    <property type="evidence" value="ECO:0007669"/>
    <property type="project" value="TreeGrafter"/>
</dbReference>
<keyword evidence="4" id="KW-1185">Reference proteome</keyword>
<dbReference type="GO" id="GO:0005737">
    <property type="term" value="C:cytoplasm"/>
    <property type="evidence" value="ECO:0007669"/>
    <property type="project" value="TreeGrafter"/>
</dbReference>
<dbReference type="Pfam" id="PF00300">
    <property type="entry name" value="His_Phos_1"/>
    <property type="match status" value="1"/>
</dbReference>
<dbReference type="InterPro" id="IPR029033">
    <property type="entry name" value="His_PPase_superfam"/>
</dbReference>
<protein>
    <submittedName>
        <fullName evidence="3">Putative phosphoglycerate mutase</fullName>
        <ecNumber evidence="3">5.4.2.12</ecNumber>
    </submittedName>
</protein>
<dbReference type="RefSeq" id="WP_183828166.1">
    <property type="nucleotide sequence ID" value="NZ_JACHEU010000001.1"/>
</dbReference>
<organism evidence="3 4">
    <name type="scientific">Aquamicrobium lusatiense</name>
    <dbReference type="NCBI Taxonomy" id="89772"/>
    <lineage>
        <taxon>Bacteria</taxon>
        <taxon>Pseudomonadati</taxon>
        <taxon>Pseudomonadota</taxon>
        <taxon>Alphaproteobacteria</taxon>
        <taxon>Hyphomicrobiales</taxon>
        <taxon>Phyllobacteriaceae</taxon>
        <taxon>Aquamicrobium</taxon>
    </lineage>
</organism>
<name>A0A7W9S139_9HYPH</name>
<evidence type="ECO:0000313" key="4">
    <source>
        <dbReference type="Proteomes" id="UP000533306"/>
    </source>
</evidence>
<proteinExistence type="predicted"/>
<feature type="binding site" evidence="2">
    <location>
        <position position="63"/>
    </location>
    <ligand>
        <name>substrate</name>
    </ligand>
</feature>
<dbReference type="Gene3D" id="3.40.50.1240">
    <property type="entry name" value="Phosphoglycerate mutase-like"/>
    <property type="match status" value="1"/>
</dbReference>
<dbReference type="GO" id="GO:0004619">
    <property type="term" value="F:phosphoglycerate mutase activity"/>
    <property type="evidence" value="ECO:0007669"/>
    <property type="project" value="UniProtKB-EC"/>
</dbReference>
<keyword evidence="3" id="KW-0413">Isomerase</keyword>
<sequence length="195" mass="21720">MPAPVYVVRHGQTDWNAELRLQGQADIDLNALGREQAAANGRALAGLIGDAAGYDFVASPMARTRHTMELLRGAMGLDPMAYRMDERLKELNFGDWQGYTAEELEALHPGSTRERHLAKWDFQPPGEGAESYQMLLERVTPVFRTLQGPSVCVTHGGVIRGLFRFAGGLSKEEACALTIPQDRILRWQGDRLDWL</sequence>
<evidence type="ECO:0000313" key="3">
    <source>
        <dbReference type="EMBL" id="MBB6012187.1"/>
    </source>
</evidence>
<dbReference type="PANTHER" id="PTHR48100">
    <property type="entry name" value="BROAD-SPECIFICITY PHOSPHATASE YOR283W-RELATED"/>
    <property type="match status" value="1"/>
</dbReference>
<dbReference type="AlphaFoldDB" id="A0A7W9S139"/>
<gene>
    <name evidence="3" type="ORF">HNR59_001532</name>
</gene>